<evidence type="ECO:0000256" key="8">
    <source>
        <dbReference type="SAM" id="Phobius"/>
    </source>
</evidence>
<dbReference type="Pfam" id="PF03134">
    <property type="entry name" value="TB2_DP1_HVA22"/>
    <property type="match status" value="1"/>
</dbReference>
<comment type="subcellular location">
    <subcellularLocation>
        <location evidence="1 6">Membrane</location>
        <topology evidence="1 6">Multi-pass membrane protein</topology>
    </subcellularLocation>
</comment>
<reference evidence="9" key="1">
    <citation type="submission" date="2022-08" db="EMBL/GenBank/DDBJ databases">
        <title>Novel sulphate-reducing endosymbionts in the free-living metamonad Anaeramoeba.</title>
        <authorList>
            <person name="Jerlstrom-Hultqvist J."/>
            <person name="Cepicka I."/>
            <person name="Gallot-Lavallee L."/>
            <person name="Salas-Leiva D."/>
            <person name="Curtis B.A."/>
            <person name="Zahonova K."/>
            <person name="Pipaliya S."/>
            <person name="Dacks J."/>
            <person name="Roger A.J."/>
        </authorList>
    </citation>
    <scope>NUCLEOTIDE SEQUENCE</scope>
    <source>
        <strain evidence="9">Busselton2</strain>
    </source>
</reference>
<evidence type="ECO:0000256" key="7">
    <source>
        <dbReference type="SAM" id="MobiDB-lite"/>
    </source>
</evidence>
<feature type="region of interest" description="Disordered" evidence="7">
    <location>
        <begin position="147"/>
        <end position="352"/>
    </location>
</feature>
<keyword evidence="4 8" id="KW-1133">Transmembrane helix</keyword>
<feature type="transmembrane region" description="Helical" evidence="8">
    <location>
        <begin position="52"/>
        <end position="75"/>
    </location>
</feature>
<dbReference type="PANTHER" id="PTHR12300">
    <property type="entry name" value="HVA22-LIKE PROTEINS"/>
    <property type="match status" value="1"/>
</dbReference>
<evidence type="ECO:0000256" key="3">
    <source>
        <dbReference type="ARBA" id="ARBA00022692"/>
    </source>
</evidence>
<evidence type="ECO:0000256" key="6">
    <source>
        <dbReference type="RuleBase" id="RU362006"/>
    </source>
</evidence>
<feature type="compositionally biased region" description="Basic and acidic residues" evidence="7">
    <location>
        <begin position="260"/>
        <end position="270"/>
    </location>
</feature>
<dbReference type="AlphaFoldDB" id="A0AAV7Z6Y4"/>
<dbReference type="PANTHER" id="PTHR12300:SF161">
    <property type="entry name" value="RECEPTOR EXPRESSION-ENHANCING PROTEIN"/>
    <property type="match status" value="1"/>
</dbReference>
<evidence type="ECO:0000256" key="1">
    <source>
        <dbReference type="ARBA" id="ARBA00004141"/>
    </source>
</evidence>
<protein>
    <submittedName>
        <fullName evidence="9">Hva22-like protein k</fullName>
    </submittedName>
</protein>
<evidence type="ECO:0000313" key="9">
    <source>
        <dbReference type="EMBL" id="KAJ3436082.1"/>
    </source>
</evidence>
<keyword evidence="5 8" id="KW-0472">Membrane</keyword>
<keyword evidence="3 8" id="KW-0812">Transmembrane</keyword>
<proteinExistence type="inferred from homology"/>
<dbReference type="InterPro" id="IPR004345">
    <property type="entry name" value="TB2_DP1_HVA22"/>
</dbReference>
<feature type="compositionally biased region" description="Basic residues" evidence="7">
    <location>
        <begin position="246"/>
        <end position="259"/>
    </location>
</feature>
<feature type="compositionally biased region" description="Basic and acidic residues" evidence="7">
    <location>
        <begin position="231"/>
        <end position="245"/>
    </location>
</feature>
<dbReference type="Proteomes" id="UP001146793">
    <property type="component" value="Unassembled WGS sequence"/>
</dbReference>
<feature type="compositionally biased region" description="Basic and acidic residues" evidence="7">
    <location>
        <begin position="185"/>
        <end position="217"/>
    </location>
</feature>
<dbReference type="GO" id="GO:0016020">
    <property type="term" value="C:membrane"/>
    <property type="evidence" value="ECO:0007669"/>
    <property type="project" value="UniProtKB-SubCell"/>
</dbReference>
<organism evidence="9 10">
    <name type="scientific">Anaeramoeba flamelloides</name>
    <dbReference type="NCBI Taxonomy" id="1746091"/>
    <lineage>
        <taxon>Eukaryota</taxon>
        <taxon>Metamonada</taxon>
        <taxon>Anaeramoebidae</taxon>
        <taxon>Anaeramoeba</taxon>
    </lineage>
</organism>
<evidence type="ECO:0000313" key="10">
    <source>
        <dbReference type="Proteomes" id="UP001146793"/>
    </source>
</evidence>
<comment type="similarity">
    <text evidence="2 6">Belongs to the DP1 family.</text>
</comment>
<dbReference type="EMBL" id="JANTQA010000036">
    <property type="protein sequence ID" value="KAJ3436082.1"/>
    <property type="molecule type" value="Genomic_DNA"/>
</dbReference>
<evidence type="ECO:0000256" key="2">
    <source>
        <dbReference type="ARBA" id="ARBA00008573"/>
    </source>
</evidence>
<accession>A0AAV7Z6Y4</accession>
<sequence>MLITLSLRESFSELLSYSIGLVLPIYYTFKALNNEDVGEEENIRAREKWLRYWMVFGSFLVFQVITNFFFSWFPFYYELKIIISILIVTPKINTLIYHLLSFYLVPFESSIDETIDEQLHMIYDLVVTKFGYPGRIIFSYLFDDNGKKPTRKRPKKKKSSPKLKTQDSQKKISPKLQMLKSANSQDKEEKEEEKEKEKAPKKEIKQKQEPEPKREPEPEPEPESEPEQEQEPEKKQESEQELDKKIKPKTRQRQRVIKKKSSEQEPEKKGKSPKARKIVKKRSTTPVKTRLRTKKTVTSKTPTRNNSATRKKLLQPKSKTEPKKKVTKRRNLSPSLEKRKPKIKTSGLTNKK</sequence>
<feature type="compositionally biased region" description="Acidic residues" evidence="7">
    <location>
        <begin position="218"/>
        <end position="230"/>
    </location>
</feature>
<name>A0AAV7Z6Y4_9EUKA</name>
<gene>
    <name evidence="9" type="ORF">M0812_18127</name>
</gene>
<comment type="caution">
    <text evidence="9">The sequence shown here is derived from an EMBL/GenBank/DDBJ whole genome shotgun (WGS) entry which is preliminary data.</text>
</comment>
<feature type="compositionally biased region" description="Basic residues" evidence="7">
    <location>
        <begin position="148"/>
        <end position="161"/>
    </location>
</feature>
<feature type="compositionally biased region" description="Basic residues" evidence="7">
    <location>
        <begin position="271"/>
        <end position="297"/>
    </location>
</feature>
<evidence type="ECO:0000256" key="4">
    <source>
        <dbReference type="ARBA" id="ARBA00022989"/>
    </source>
</evidence>
<evidence type="ECO:0000256" key="5">
    <source>
        <dbReference type="ARBA" id="ARBA00023136"/>
    </source>
</evidence>